<dbReference type="Gene3D" id="3.40.50.20">
    <property type="match status" value="1"/>
</dbReference>
<dbReference type="Proteomes" id="UP000177913">
    <property type="component" value="Unassembled WGS sequence"/>
</dbReference>
<protein>
    <recommendedName>
        <fullName evidence="1">MvdD-like pre-ATP grasp domain-containing protein</fullName>
    </recommendedName>
</protein>
<dbReference type="Pfam" id="PF21068">
    <property type="entry name" value="ATPgraspMvdD"/>
    <property type="match status" value="1"/>
</dbReference>
<name>A0A1F7GZA4_9BACT</name>
<reference evidence="2 3" key="1">
    <citation type="journal article" date="2016" name="Nat. Commun.">
        <title>Thousands of microbial genomes shed light on interconnected biogeochemical processes in an aquifer system.</title>
        <authorList>
            <person name="Anantharaman K."/>
            <person name="Brown C.T."/>
            <person name="Hug L.A."/>
            <person name="Sharon I."/>
            <person name="Castelle C.J."/>
            <person name="Probst A.J."/>
            <person name="Thomas B.C."/>
            <person name="Singh A."/>
            <person name="Wilkins M.J."/>
            <person name="Karaoz U."/>
            <person name="Brodie E.L."/>
            <person name="Williams K.H."/>
            <person name="Hubbard S.S."/>
            <person name="Banfield J.F."/>
        </authorList>
    </citation>
    <scope>NUCLEOTIDE SEQUENCE [LARGE SCALE GENOMIC DNA]</scope>
</reference>
<dbReference type="Gene3D" id="3.30.470.20">
    <property type="entry name" value="ATP-grasp fold, B domain"/>
    <property type="match status" value="2"/>
</dbReference>
<proteinExistence type="predicted"/>
<evidence type="ECO:0000259" key="1">
    <source>
        <dbReference type="Pfam" id="PF21068"/>
    </source>
</evidence>
<dbReference type="PANTHER" id="PTHR21621">
    <property type="entry name" value="RIBOSOMAL PROTEIN S6 MODIFICATION PROTEIN"/>
    <property type="match status" value="1"/>
</dbReference>
<dbReference type="GO" id="GO:0005524">
    <property type="term" value="F:ATP binding"/>
    <property type="evidence" value="ECO:0007669"/>
    <property type="project" value="InterPro"/>
</dbReference>
<dbReference type="Gene3D" id="3.30.1490.20">
    <property type="entry name" value="ATP-grasp fold, A domain"/>
    <property type="match status" value="1"/>
</dbReference>
<dbReference type="AlphaFoldDB" id="A0A1F7GZA4"/>
<evidence type="ECO:0000313" key="3">
    <source>
        <dbReference type="Proteomes" id="UP000177913"/>
    </source>
</evidence>
<evidence type="ECO:0000313" key="2">
    <source>
        <dbReference type="EMBL" id="OGK24457.1"/>
    </source>
</evidence>
<sequence>MKGFMILPILILTIDPDPHADFVERILKRRKRRAIRLNTNQISEFSQISFNTSGSMSTIGVRSDGKLYTPKEFQSIWFRKPFLQLQETSQIGVDKALEINFKFEEYRNACTAFLFEAKKNNVFVLSHYDNIVKANYKLLQLIAASKIGFHIPETLVSSDVKEIKSFIDSHDKTVIMKTLGKPFVEVGNKKKIFYTYMLTAKQFSDYYKDKVIDFPLLVQEEIKKKIELRITVVGNRIFACAIDSQSLAHSKVDWRMADPYKLKHEMINLPSEVERCCFEICRSFGLQFSAIDMAITPKGDYVFFEINPNGQYLWIEDITKAPISSALADLLADPKQYIIS</sequence>
<accession>A0A1F7GZA4</accession>
<dbReference type="InterPro" id="IPR013815">
    <property type="entry name" value="ATP_grasp_subdomain_1"/>
</dbReference>
<comment type="caution">
    <text evidence="2">The sequence shown here is derived from an EMBL/GenBank/DDBJ whole genome shotgun (WGS) entry which is preliminary data.</text>
</comment>
<feature type="domain" description="MvdD-like pre-ATP grasp" evidence="1">
    <location>
        <begin position="9"/>
        <end position="119"/>
    </location>
</feature>
<organism evidence="2 3">
    <name type="scientific">Candidatus Roizmanbacteria bacterium RIFCSPHIGHO2_02_FULL_38_11</name>
    <dbReference type="NCBI Taxonomy" id="1802039"/>
    <lineage>
        <taxon>Bacteria</taxon>
        <taxon>Candidatus Roizmaniibacteriota</taxon>
    </lineage>
</organism>
<dbReference type="SUPFAM" id="SSF56059">
    <property type="entry name" value="Glutathione synthetase ATP-binding domain-like"/>
    <property type="match status" value="1"/>
</dbReference>
<dbReference type="GO" id="GO:0005737">
    <property type="term" value="C:cytoplasm"/>
    <property type="evidence" value="ECO:0007669"/>
    <property type="project" value="TreeGrafter"/>
</dbReference>
<dbReference type="EMBL" id="MFZO01000033">
    <property type="protein sequence ID" value="OGK24457.1"/>
    <property type="molecule type" value="Genomic_DNA"/>
</dbReference>
<gene>
    <name evidence="2" type="ORF">A3C25_04555</name>
</gene>
<dbReference type="GO" id="GO:0009432">
    <property type="term" value="P:SOS response"/>
    <property type="evidence" value="ECO:0007669"/>
    <property type="project" value="TreeGrafter"/>
</dbReference>
<dbReference type="PANTHER" id="PTHR21621:SF0">
    <property type="entry name" value="BETA-CITRYLGLUTAMATE SYNTHASE B-RELATED"/>
    <property type="match status" value="1"/>
</dbReference>
<dbReference type="GO" id="GO:0018169">
    <property type="term" value="F:ribosomal S6-glutamic acid ligase activity"/>
    <property type="evidence" value="ECO:0007669"/>
    <property type="project" value="TreeGrafter"/>
</dbReference>
<dbReference type="InterPro" id="IPR048936">
    <property type="entry name" value="MvdD-like_ATPgrasp"/>
</dbReference>